<feature type="transmembrane region" description="Helical" evidence="7">
    <location>
        <begin position="505"/>
        <end position="525"/>
    </location>
</feature>
<dbReference type="PANTHER" id="PTHR30572">
    <property type="entry name" value="MEMBRANE COMPONENT OF TRANSPORTER-RELATED"/>
    <property type="match status" value="1"/>
</dbReference>
<name>D3AK04_9FIRM</name>
<accession>D3AK04</accession>
<feature type="transmembrane region" description="Helical" evidence="7">
    <location>
        <begin position="376"/>
        <end position="397"/>
    </location>
</feature>
<comment type="subcellular location">
    <subcellularLocation>
        <location evidence="1">Cell membrane</location>
        <topology evidence="1">Multi-pass membrane protein</topology>
    </subcellularLocation>
</comment>
<dbReference type="PANTHER" id="PTHR30572:SF4">
    <property type="entry name" value="ABC TRANSPORTER PERMEASE YTRF"/>
    <property type="match status" value="1"/>
</dbReference>
<feature type="transmembrane region" description="Helical" evidence="7">
    <location>
        <begin position="731"/>
        <end position="750"/>
    </location>
</feature>
<sequence length="854" mass="92059">MIYMIAVSFFYLSGTRFRSKTIFLLKAGVEMKIILKYILTNIKERKLRTAVMFLSVLLSSMLLFVSFSIGASYESAQQKMARGMAGSAVLSVRAADRAVGTDEIPPLPSIDAGVGVLKGSALYHEDGYYETVDLLAADLTQLDKINPPHLANGKKITDFTGSQVILPDRFTSKYGIKKGDTIHLQINGTPVPLRVADIANYDTVFLRHTRGVTALLPLSTLAGLLDQTDGYSEILIKPVTGAGTAALKRELSAALPAPAYHVSETVNQAQIEADARQKSMPFFLISFFSLTMSVFIIYSSYKVITLDRLPVIGTFRSIGAEKKTVTCIFLLESLLYGSAGGLLGIPAGTALLKLILHGMGQSLTQGIEIPAVVSPLYAVFSLAAAVISAFLSAWLPIRRAGRLPVKDIVLGTVEETRTSVRFLSGVCVLLFLVSVLLPRLVSGPMRYPAGGFSLLGMIAVAVLLVPTLTNLCSAAFTPLFCRFLGNEGWLAARNMRDNKNTAQSITLLFISISAVTAITVVGNFVTSYVSDVFAGAELDGFADGHMEPEFISQLKEMEGIEKVLPLYVFNSRMTADGIPLNRLEATDRLDWYGPMMALHYSEKDMEASAISAFASGRAVILSTDCMERTGSTVGGLLSLSDGTVQQDYLIAGSFKSRATDVEAVIPAACAVSDFGASSYGFAAYTAADPDAIMVQLRSLFGETSNWSRTVEEFNTDALTTFGTFLKPMHSMTWFILLLAAVGVVNNLLIGHIQKRRSTAMYQSIGLSNRQMVKITVIESVSAGLISAVLAVFISYMEIQTIFLVAGPKIQTVPELDASVFLTSGLLGIAVTLLGSVVPVVKSRNMKLVEEIKVD</sequence>
<evidence type="ECO:0000256" key="5">
    <source>
        <dbReference type="ARBA" id="ARBA00023136"/>
    </source>
</evidence>
<evidence type="ECO:0000313" key="9">
    <source>
        <dbReference type="EMBL" id="EFC97865.1"/>
    </source>
</evidence>
<keyword evidence="4 7" id="KW-1133">Transmembrane helix</keyword>
<dbReference type="HOGENOM" id="CLU_017916_0_0_9"/>
<dbReference type="GO" id="GO:0022857">
    <property type="term" value="F:transmembrane transporter activity"/>
    <property type="evidence" value="ECO:0007669"/>
    <property type="project" value="TreeGrafter"/>
</dbReference>
<comment type="caution">
    <text evidence="9">The sequence shown here is derived from an EMBL/GenBank/DDBJ whole genome shotgun (WGS) entry which is preliminary data.</text>
</comment>
<proteinExistence type="inferred from homology"/>
<feature type="transmembrane region" description="Helical" evidence="7">
    <location>
        <begin position="418"/>
        <end position="437"/>
    </location>
</feature>
<evidence type="ECO:0000256" key="7">
    <source>
        <dbReference type="SAM" id="Phobius"/>
    </source>
</evidence>
<keyword evidence="5 7" id="KW-0472">Membrane</keyword>
<evidence type="ECO:0000256" key="4">
    <source>
        <dbReference type="ARBA" id="ARBA00022989"/>
    </source>
</evidence>
<dbReference type="GO" id="GO:0005886">
    <property type="term" value="C:plasma membrane"/>
    <property type="evidence" value="ECO:0007669"/>
    <property type="project" value="UniProtKB-SubCell"/>
</dbReference>
<evidence type="ECO:0000256" key="1">
    <source>
        <dbReference type="ARBA" id="ARBA00004651"/>
    </source>
</evidence>
<organism evidence="9 10">
    <name type="scientific">Hungatella hathewayi DSM 13479</name>
    <dbReference type="NCBI Taxonomy" id="566550"/>
    <lineage>
        <taxon>Bacteria</taxon>
        <taxon>Bacillati</taxon>
        <taxon>Bacillota</taxon>
        <taxon>Clostridia</taxon>
        <taxon>Lachnospirales</taxon>
        <taxon>Lachnospiraceae</taxon>
        <taxon>Hungatella</taxon>
    </lineage>
</organism>
<reference evidence="9 10" key="1">
    <citation type="submission" date="2010-01" db="EMBL/GenBank/DDBJ databases">
        <authorList>
            <person name="Weinstock G."/>
            <person name="Sodergren E."/>
            <person name="Clifton S."/>
            <person name="Fulton L."/>
            <person name="Fulton B."/>
            <person name="Courtney L."/>
            <person name="Fronick C."/>
            <person name="Harrison M."/>
            <person name="Strong C."/>
            <person name="Farmer C."/>
            <person name="Delahaunty K."/>
            <person name="Markovic C."/>
            <person name="Hall O."/>
            <person name="Minx P."/>
            <person name="Tomlinson C."/>
            <person name="Mitreva M."/>
            <person name="Nelson J."/>
            <person name="Hou S."/>
            <person name="Wollam A."/>
            <person name="Pepin K.H."/>
            <person name="Johnson M."/>
            <person name="Bhonagiri V."/>
            <person name="Nash W.E."/>
            <person name="Warren W."/>
            <person name="Chinwalla A."/>
            <person name="Mardis E.R."/>
            <person name="Wilson R.K."/>
        </authorList>
    </citation>
    <scope>NUCLEOTIDE SEQUENCE [LARGE SCALE GENOMIC DNA]</scope>
    <source>
        <strain evidence="9 10">DSM 13479</strain>
    </source>
</reference>
<keyword evidence="2" id="KW-1003">Cell membrane</keyword>
<protein>
    <submittedName>
        <fullName evidence="9">Efflux ABC transporter, permease protein</fullName>
    </submittedName>
</protein>
<evidence type="ECO:0000256" key="6">
    <source>
        <dbReference type="ARBA" id="ARBA00038076"/>
    </source>
</evidence>
<comment type="similarity">
    <text evidence="6">Belongs to the ABC-4 integral membrane protein family.</text>
</comment>
<gene>
    <name evidence="9" type="ORF">CLOSTHATH_03947</name>
</gene>
<dbReference type="InterPro" id="IPR050250">
    <property type="entry name" value="Macrolide_Exporter_MacB"/>
</dbReference>
<evidence type="ECO:0000256" key="2">
    <source>
        <dbReference type="ARBA" id="ARBA00022475"/>
    </source>
</evidence>
<feature type="transmembrane region" description="Helical" evidence="7">
    <location>
        <begin position="771"/>
        <end position="798"/>
    </location>
</feature>
<dbReference type="EMBL" id="ACIO01000332">
    <property type="protein sequence ID" value="EFC97865.1"/>
    <property type="molecule type" value="Genomic_DNA"/>
</dbReference>
<feature type="transmembrane region" description="Helical" evidence="7">
    <location>
        <begin position="51"/>
        <end position="73"/>
    </location>
</feature>
<evidence type="ECO:0000259" key="8">
    <source>
        <dbReference type="Pfam" id="PF02687"/>
    </source>
</evidence>
<feature type="transmembrane region" description="Helical" evidence="7">
    <location>
        <begin position="818"/>
        <end position="840"/>
    </location>
</feature>
<feature type="transmembrane region" description="Helical" evidence="7">
    <location>
        <begin position="457"/>
        <end position="484"/>
    </location>
</feature>
<feature type="domain" description="ABC3 transporter permease C-terminal" evidence="8">
    <location>
        <begin position="284"/>
        <end position="404"/>
    </location>
</feature>
<evidence type="ECO:0000313" key="10">
    <source>
        <dbReference type="Proteomes" id="UP000004968"/>
    </source>
</evidence>
<feature type="domain" description="ABC3 transporter permease C-terminal" evidence="8">
    <location>
        <begin position="731"/>
        <end position="846"/>
    </location>
</feature>
<dbReference type="Pfam" id="PF02687">
    <property type="entry name" value="FtsX"/>
    <property type="match status" value="2"/>
</dbReference>
<feature type="transmembrane region" description="Helical" evidence="7">
    <location>
        <begin position="282"/>
        <end position="301"/>
    </location>
</feature>
<dbReference type="InterPro" id="IPR003838">
    <property type="entry name" value="ABC3_permease_C"/>
</dbReference>
<dbReference type="AlphaFoldDB" id="D3AK04"/>
<keyword evidence="3 7" id="KW-0812">Transmembrane</keyword>
<dbReference type="Proteomes" id="UP000004968">
    <property type="component" value="Unassembled WGS sequence"/>
</dbReference>
<evidence type="ECO:0000256" key="3">
    <source>
        <dbReference type="ARBA" id="ARBA00022692"/>
    </source>
</evidence>